<organism evidence="1 2">
    <name type="scientific">Paxillus rubicundulus Ve08.2h10</name>
    <dbReference type="NCBI Taxonomy" id="930991"/>
    <lineage>
        <taxon>Eukaryota</taxon>
        <taxon>Fungi</taxon>
        <taxon>Dikarya</taxon>
        <taxon>Basidiomycota</taxon>
        <taxon>Agaricomycotina</taxon>
        <taxon>Agaricomycetes</taxon>
        <taxon>Agaricomycetidae</taxon>
        <taxon>Boletales</taxon>
        <taxon>Paxilineae</taxon>
        <taxon>Paxillaceae</taxon>
        <taxon>Paxillus</taxon>
    </lineage>
</organism>
<evidence type="ECO:0000313" key="2">
    <source>
        <dbReference type="Proteomes" id="UP000054538"/>
    </source>
</evidence>
<dbReference type="EMBL" id="KN828153">
    <property type="protein sequence ID" value="KIK75379.1"/>
    <property type="molecule type" value="Genomic_DNA"/>
</dbReference>
<reference evidence="1 2" key="1">
    <citation type="submission" date="2014-04" db="EMBL/GenBank/DDBJ databases">
        <authorList>
            <consortium name="DOE Joint Genome Institute"/>
            <person name="Kuo A."/>
            <person name="Kohler A."/>
            <person name="Jargeat P."/>
            <person name="Nagy L.G."/>
            <person name="Floudas D."/>
            <person name="Copeland A."/>
            <person name="Barry K.W."/>
            <person name="Cichocki N."/>
            <person name="Veneault-Fourrey C."/>
            <person name="LaButti K."/>
            <person name="Lindquist E.A."/>
            <person name="Lipzen A."/>
            <person name="Lundell T."/>
            <person name="Morin E."/>
            <person name="Murat C."/>
            <person name="Sun H."/>
            <person name="Tunlid A."/>
            <person name="Henrissat B."/>
            <person name="Grigoriev I.V."/>
            <person name="Hibbett D.S."/>
            <person name="Martin F."/>
            <person name="Nordberg H.P."/>
            <person name="Cantor M.N."/>
            <person name="Hua S.X."/>
        </authorList>
    </citation>
    <scope>NUCLEOTIDE SEQUENCE [LARGE SCALE GENOMIC DNA]</scope>
    <source>
        <strain evidence="1 2">Ve08.2h10</strain>
    </source>
</reference>
<keyword evidence="2" id="KW-1185">Reference proteome</keyword>
<sequence>ISAQKMPKNPSATWGIPEIVKDAQGRATVGGDGKVLIEKIQMANARHPNGQLQPFYFQMGYEKAGWFKGMAQILLECGYLNAQKIIAKCKGFKCPGGNCSDCCCCCLMFSQQDFVNVKSLQEVTCCACGFDVIFLLKFHCELNFIE</sequence>
<feature type="non-terminal residue" evidence="1">
    <location>
        <position position="1"/>
    </location>
</feature>
<accession>A0A0D0D5N6</accession>
<dbReference type="HOGENOM" id="CLU_005726_9_0_1"/>
<proteinExistence type="predicted"/>
<evidence type="ECO:0000313" key="1">
    <source>
        <dbReference type="EMBL" id="KIK75379.1"/>
    </source>
</evidence>
<dbReference type="Proteomes" id="UP000054538">
    <property type="component" value="Unassembled WGS sequence"/>
</dbReference>
<gene>
    <name evidence="1" type="ORF">PAXRUDRAFT_173042</name>
</gene>
<dbReference type="AlphaFoldDB" id="A0A0D0D5N6"/>
<reference evidence="2" key="2">
    <citation type="submission" date="2015-01" db="EMBL/GenBank/DDBJ databases">
        <title>Evolutionary Origins and Diversification of the Mycorrhizal Mutualists.</title>
        <authorList>
            <consortium name="DOE Joint Genome Institute"/>
            <consortium name="Mycorrhizal Genomics Consortium"/>
            <person name="Kohler A."/>
            <person name="Kuo A."/>
            <person name="Nagy L.G."/>
            <person name="Floudas D."/>
            <person name="Copeland A."/>
            <person name="Barry K.W."/>
            <person name="Cichocki N."/>
            <person name="Veneault-Fourrey C."/>
            <person name="LaButti K."/>
            <person name="Lindquist E.A."/>
            <person name="Lipzen A."/>
            <person name="Lundell T."/>
            <person name="Morin E."/>
            <person name="Murat C."/>
            <person name="Riley R."/>
            <person name="Ohm R."/>
            <person name="Sun H."/>
            <person name="Tunlid A."/>
            <person name="Henrissat B."/>
            <person name="Grigoriev I.V."/>
            <person name="Hibbett D.S."/>
            <person name="Martin F."/>
        </authorList>
    </citation>
    <scope>NUCLEOTIDE SEQUENCE [LARGE SCALE GENOMIC DNA]</scope>
    <source>
        <strain evidence="2">Ve08.2h10</strain>
    </source>
</reference>
<protein>
    <submittedName>
        <fullName evidence="1">Uncharacterized protein</fullName>
    </submittedName>
</protein>
<dbReference type="OrthoDB" id="10039611at2759"/>
<dbReference type="InParanoid" id="A0A0D0D5N6"/>
<name>A0A0D0D5N6_9AGAM</name>